<organism evidence="1 2">
    <name type="scientific">Engystomops pustulosus</name>
    <name type="common">Tungara frog</name>
    <name type="synonym">Physalaemus pustulosus</name>
    <dbReference type="NCBI Taxonomy" id="76066"/>
    <lineage>
        <taxon>Eukaryota</taxon>
        <taxon>Metazoa</taxon>
        <taxon>Chordata</taxon>
        <taxon>Craniata</taxon>
        <taxon>Vertebrata</taxon>
        <taxon>Euteleostomi</taxon>
        <taxon>Amphibia</taxon>
        <taxon>Batrachia</taxon>
        <taxon>Anura</taxon>
        <taxon>Neobatrachia</taxon>
        <taxon>Hyloidea</taxon>
        <taxon>Leptodactylidae</taxon>
        <taxon>Leiuperinae</taxon>
        <taxon>Engystomops</taxon>
    </lineage>
</organism>
<sequence>MCNNYCPETSACRMGVVLVAPPISTRLQRKSIRSGRGCVRVLNCSGVSGSRTEQVSSTSRITPQLLHLLSAAAVCVPSCQDRRT</sequence>
<protein>
    <submittedName>
        <fullName evidence="1">Uncharacterized protein</fullName>
    </submittedName>
</protein>
<comment type="caution">
    <text evidence="1">The sequence shown here is derived from an EMBL/GenBank/DDBJ whole genome shotgun (WGS) entry which is preliminary data.</text>
</comment>
<dbReference type="AlphaFoldDB" id="A0AAV6YNW6"/>
<reference evidence="1" key="1">
    <citation type="thesis" date="2020" institute="ProQuest LLC" country="789 East Eisenhower Parkway, Ann Arbor, MI, USA">
        <title>Comparative Genomics and Chromosome Evolution.</title>
        <authorList>
            <person name="Mudd A.B."/>
        </authorList>
    </citation>
    <scope>NUCLEOTIDE SEQUENCE</scope>
    <source>
        <strain evidence="1">237g6f4</strain>
        <tissue evidence="1">Blood</tissue>
    </source>
</reference>
<evidence type="ECO:0000313" key="1">
    <source>
        <dbReference type="EMBL" id="KAG8535703.1"/>
    </source>
</evidence>
<dbReference type="EMBL" id="WNYA01059277">
    <property type="protein sequence ID" value="KAG8535703.1"/>
    <property type="molecule type" value="Genomic_DNA"/>
</dbReference>
<gene>
    <name evidence="1" type="ORF">GDO81_027938</name>
</gene>
<proteinExistence type="predicted"/>
<evidence type="ECO:0000313" key="2">
    <source>
        <dbReference type="Proteomes" id="UP000824782"/>
    </source>
</evidence>
<keyword evidence="2" id="KW-1185">Reference proteome</keyword>
<accession>A0AAV6YNW6</accession>
<name>A0AAV6YNW6_ENGPU</name>
<dbReference type="Proteomes" id="UP000824782">
    <property type="component" value="Unassembled WGS sequence"/>
</dbReference>